<evidence type="ECO:0000313" key="2">
    <source>
        <dbReference type="EMBL" id="CAB4900764.1"/>
    </source>
</evidence>
<feature type="region of interest" description="Disordered" evidence="1">
    <location>
        <begin position="55"/>
        <end position="74"/>
    </location>
</feature>
<protein>
    <submittedName>
        <fullName evidence="2">Unannotated protein</fullName>
    </submittedName>
</protein>
<reference evidence="2" key="1">
    <citation type="submission" date="2020-05" db="EMBL/GenBank/DDBJ databases">
        <authorList>
            <person name="Chiriac C."/>
            <person name="Salcher M."/>
            <person name="Ghai R."/>
            <person name="Kavagutti S V."/>
        </authorList>
    </citation>
    <scope>NUCLEOTIDE SEQUENCE</scope>
</reference>
<dbReference type="EMBL" id="CAFBMB010000063">
    <property type="protein sequence ID" value="CAB4900764.1"/>
    <property type="molecule type" value="Genomic_DNA"/>
</dbReference>
<organism evidence="2">
    <name type="scientific">freshwater metagenome</name>
    <dbReference type="NCBI Taxonomy" id="449393"/>
    <lineage>
        <taxon>unclassified sequences</taxon>
        <taxon>metagenomes</taxon>
        <taxon>ecological metagenomes</taxon>
    </lineage>
</organism>
<accession>A0A6J7G2F9</accession>
<proteinExistence type="predicted"/>
<feature type="compositionally biased region" description="Basic and acidic residues" evidence="1">
    <location>
        <begin position="19"/>
        <end position="29"/>
    </location>
</feature>
<feature type="region of interest" description="Disordered" evidence="1">
    <location>
        <begin position="93"/>
        <end position="114"/>
    </location>
</feature>
<sequence length="172" mass="18704">MWNVSTKPEATSCRGHGHSGHDESDRPDRVPCGSRFRLGKLVRRHNVKTVFSENVTEAGGTEAGTVDGDRGEGGQRLFEAGLKSVQKRRDVGVAESALSPERSQRDVTDSTVQRGEQILVRRTQIRKDDDRHGKANLNVCGGSPQQGKATVDAMHAGMMSRVVRASREASTP</sequence>
<feature type="region of interest" description="Disordered" evidence="1">
    <location>
        <begin position="1"/>
        <end position="33"/>
    </location>
</feature>
<name>A0A6J7G2F9_9ZZZZ</name>
<gene>
    <name evidence="2" type="ORF">UFOPK3516_00924</name>
</gene>
<evidence type="ECO:0000256" key="1">
    <source>
        <dbReference type="SAM" id="MobiDB-lite"/>
    </source>
</evidence>
<dbReference type="AlphaFoldDB" id="A0A6J7G2F9"/>